<reference evidence="4 5" key="1">
    <citation type="submission" date="2019-12" db="EMBL/GenBank/DDBJ databases">
        <authorList>
            <person name="Scholz U."/>
            <person name="Mascher M."/>
            <person name="Fiebig A."/>
        </authorList>
    </citation>
    <scope>NUCLEOTIDE SEQUENCE</scope>
</reference>
<dbReference type="GO" id="GO:0003723">
    <property type="term" value="F:RNA binding"/>
    <property type="evidence" value="ECO:0007669"/>
    <property type="project" value="InterPro"/>
</dbReference>
<name>A0A7I8JP59_SPIIN</name>
<dbReference type="Proteomes" id="UP001189122">
    <property type="component" value="Unassembled WGS sequence"/>
</dbReference>
<dbReference type="Pfam" id="PF14432">
    <property type="entry name" value="DYW_deaminase"/>
    <property type="match status" value="1"/>
</dbReference>
<evidence type="ECO:0000256" key="2">
    <source>
        <dbReference type="PROSITE-ProRule" id="PRU00708"/>
    </source>
</evidence>
<feature type="repeat" description="PPR" evidence="2">
    <location>
        <begin position="99"/>
        <end position="133"/>
    </location>
</feature>
<feature type="repeat" description="PPR" evidence="2">
    <location>
        <begin position="514"/>
        <end position="548"/>
    </location>
</feature>
<feature type="repeat" description="PPR" evidence="2">
    <location>
        <begin position="379"/>
        <end position="413"/>
    </location>
</feature>
<dbReference type="FunFam" id="1.25.40.10:FF:000361">
    <property type="entry name" value="Pentatricopeptide repeat-containing protein chloroplastic"/>
    <property type="match status" value="1"/>
</dbReference>
<proteinExistence type="predicted"/>
<dbReference type="Pfam" id="PF20431">
    <property type="entry name" value="E_motif"/>
    <property type="match status" value="1"/>
</dbReference>
<dbReference type="InterPro" id="IPR002885">
    <property type="entry name" value="PPR_rpt"/>
</dbReference>
<dbReference type="FunFam" id="1.25.40.10:FF:000396">
    <property type="entry name" value="Pentatricopeptide repeat-containing protein At2g36730"/>
    <property type="match status" value="1"/>
</dbReference>
<organism evidence="4">
    <name type="scientific">Spirodela intermedia</name>
    <name type="common">Intermediate duckweed</name>
    <dbReference type="NCBI Taxonomy" id="51605"/>
    <lineage>
        <taxon>Eukaryota</taxon>
        <taxon>Viridiplantae</taxon>
        <taxon>Streptophyta</taxon>
        <taxon>Embryophyta</taxon>
        <taxon>Tracheophyta</taxon>
        <taxon>Spermatophyta</taxon>
        <taxon>Magnoliopsida</taxon>
        <taxon>Liliopsida</taxon>
        <taxon>Araceae</taxon>
        <taxon>Lemnoideae</taxon>
        <taxon>Spirodela</taxon>
    </lineage>
</organism>
<dbReference type="Gene3D" id="1.25.40.10">
    <property type="entry name" value="Tetratricopeptide repeat domain"/>
    <property type="match status" value="5"/>
</dbReference>
<dbReference type="EMBL" id="LR743602">
    <property type="protein sequence ID" value="CAA2632706.1"/>
    <property type="molecule type" value="Genomic_DNA"/>
</dbReference>
<feature type="repeat" description="PPR" evidence="2">
    <location>
        <begin position="206"/>
        <end position="240"/>
    </location>
</feature>
<dbReference type="FunFam" id="1.25.40.10:FF:002471">
    <property type="entry name" value="Pentatricopeptide repeat-containing protein chloroplastic"/>
    <property type="match status" value="1"/>
</dbReference>
<dbReference type="InterPro" id="IPR046848">
    <property type="entry name" value="E_motif"/>
</dbReference>
<feature type="domain" description="DYW" evidence="3">
    <location>
        <begin position="735"/>
        <end position="827"/>
    </location>
</feature>
<dbReference type="Pfam" id="PF01535">
    <property type="entry name" value="PPR"/>
    <property type="match status" value="10"/>
</dbReference>
<evidence type="ECO:0000256" key="1">
    <source>
        <dbReference type="ARBA" id="ARBA00022737"/>
    </source>
</evidence>
<evidence type="ECO:0000259" key="3">
    <source>
        <dbReference type="Pfam" id="PF14432"/>
    </source>
</evidence>
<accession>A0A7I8JP59</accession>
<evidence type="ECO:0000313" key="5">
    <source>
        <dbReference type="Proteomes" id="UP001189122"/>
    </source>
</evidence>
<dbReference type="InterPro" id="IPR011990">
    <property type="entry name" value="TPR-like_helical_dom_sf"/>
</dbReference>
<feature type="repeat" description="PPR" evidence="2">
    <location>
        <begin position="554"/>
        <end position="584"/>
    </location>
</feature>
<sequence>MGRDTPLPCPLRPLSGDPLHLRLNDLFRLPPDHFTFPAVLKAAGAIQDLEIGRQLHAAAVKFGYHTRPVSVANTLITFYAKCSDIDSVWKVFDRIHDRDQVSWNSMISAFCMFEEWDLALNLFRYMMEESAEAPSSFTLVSVVSACSNLRRRDGLRMGKQVHCYGLRTGLYSSEKTFTKNSLISMYAKLGRVKDSSMLFEQFDCRDIVTWNTMISSLAQNGQFEEAVLVFRQMLGCSLRPDGITMSSVLPACSGLENFDWGREIHAHVMRNDGLRQNSFVGSALVDMYCSCGRVEHGRRVFDRIPERRLGLWNAMISGYAQNELDEEALSLFIDMEMDAGFTPNATTISSVLPACVRSASFPRKEDIHGYVVKRGFEGDRYVQNALLDMYARAGMLAISEKIFKSMEDRDVVSWNTMIMGYVINESYGDAFNLLCEMQGVRVAAMAEDQDGSSYAADKPNCVTLITVLPAYPCICNPKSLGFRCCSGSALVDMYAKCGSLRHSRRAFNQMTKRNAITWNVLIMAYGMNGLGVEALRLLQEMVTRGNQGDNVKPNEVTFISVFAACSHSGMVAEGLEIFHRMKSDYGIQPTPEHYACVVDLLGRAGKLAQAYDLICSMETGRARAGAWSSLLGACRVHRNVELGEIAASHLLQLEPHVASHYVLLSNIYASAGLWAQAMEVRRNMKEIGVRKEPGCSWIEVGDEVHQFMVGDLLHPKNEQVQQYLESLWERMRKEGYLPDTSCVLHDVDDSQKEMLLCGHSEKVAIAFGILNSAPGSVIRVAKNLRVCNDCHAAAKFISKIVEREIVLRDVRRFHHFKNGSCSCGDYW</sequence>
<dbReference type="PROSITE" id="PS51375">
    <property type="entry name" value="PPR"/>
    <property type="match status" value="6"/>
</dbReference>
<dbReference type="PANTHER" id="PTHR47926">
    <property type="entry name" value="PENTATRICOPEPTIDE REPEAT-CONTAINING PROTEIN"/>
    <property type="match status" value="1"/>
</dbReference>
<dbReference type="EMBL" id="CACRZD030000015">
    <property type="protein sequence ID" value="CAA6671890.1"/>
    <property type="molecule type" value="Genomic_DNA"/>
</dbReference>
<feature type="repeat" description="PPR" evidence="2">
    <location>
        <begin position="308"/>
        <end position="343"/>
    </location>
</feature>
<dbReference type="PANTHER" id="PTHR47926:SF514">
    <property type="entry name" value="TETRATRICOPEPTIDE-LIKE HELICAL DOMAIN SUPERFAMILY, DYW DOMAIN-CONTAINING PROTEIN"/>
    <property type="match status" value="1"/>
</dbReference>
<keyword evidence="1" id="KW-0677">Repeat</keyword>
<dbReference type="Pfam" id="PF13041">
    <property type="entry name" value="PPR_2"/>
    <property type="match status" value="1"/>
</dbReference>
<dbReference type="GO" id="GO:0009451">
    <property type="term" value="P:RNA modification"/>
    <property type="evidence" value="ECO:0007669"/>
    <property type="project" value="InterPro"/>
</dbReference>
<gene>
    <name evidence="4" type="ORF">SI7747_15018298</name>
</gene>
<dbReference type="AlphaFoldDB" id="A0A7I8JP59"/>
<dbReference type="NCBIfam" id="TIGR00756">
    <property type="entry name" value="PPR"/>
    <property type="match status" value="5"/>
</dbReference>
<keyword evidence="5" id="KW-1185">Reference proteome</keyword>
<dbReference type="FunFam" id="1.25.40.10:FF:000227">
    <property type="entry name" value="Pentatricopeptide repeat-containing protein At3g13880"/>
    <property type="match status" value="1"/>
</dbReference>
<dbReference type="InterPro" id="IPR046960">
    <property type="entry name" value="PPR_At4g14850-like_plant"/>
</dbReference>
<dbReference type="GO" id="GO:0008270">
    <property type="term" value="F:zinc ion binding"/>
    <property type="evidence" value="ECO:0007669"/>
    <property type="project" value="InterPro"/>
</dbReference>
<protein>
    <recommendedName>
        <fullName evidence="3">DYW domain-containing protein</fullName>
    </recommendedName>
</protein>
<evidence type="ECO:0000313" key="4">
    <source>
        <dbReference type="EMBL" id="CAA2632706.1"/>
    </source>
</evidence>
<dbReference type="InterPro" id="IPR032867">
    <property type="entry name" value="DYW_dom"/>
</dbReference>